<reference evidence="2 3" key="1">
    <citation type="submission" date="2024-09" db="EMBL/GenBank/DDBJ databases">
        <authorList>
            <person name="Sun Q."/>
            <person name="Mori K."/>
        </authorList>
    </citation>
    <scope>NUCLEOTIDE SEQUENCE [LARGE SCALE GENOMIC DNA]</scope>
    <source>
        <strain evidence="2 3">TISTR 1856</strain>
    </source>
</reference>
<dbReference type="InterPro" id="IPR040198">
    <property type="entry name" value="Fido_containing"/>
</dbReference>
<dbReference type="PROSITE" id="PS51459">
    <property type="entry name" value="FIDO"/>
    <property type="match status" value="1"/>
</dbReference>
<dbReference type="EMBL" id="JBHMDM010000003">
    <property type="protein sequence ID" value="MFB9376586.1"/>
    <property type="molecule type" value="Genomic_DNA"/>
</dbReference>
<sequence>MSSDEAWPAVGWAEHPWRSSVPPELVSRAVREAHRGPYRSAVPPGIATRSPRLPVPLLGAAENAAVGIARFDAEHAGTPLPFSALLLRSESASSSQIENITSGARALALAAIDATGAPRNAGLVLGNVRAMEAAVERAGNLGVAAVLDMHAALLNETEPAHAGTFRTEQVWLGGSGFGPHQADFVPPHAELVPDLVADLMEFLRRDDLPVLVQAAVAHAQFETIHPFVDGNGRTGRALVHALLRRRGLARRVVVPVSAGLLRETDAYVDALGAYRRGDPEPIVARFAAAAEHAVAHGRGLVADLADVRRRWGTVVRAREGAAAWAVVDLLFRQPVLDVDAVVRAVGVTPANAAKALATLAEAGVVVEFSGRRRGRRWHAPEITSALDEFARRAGRRAPLT</sequence>
<protein>
    <submittedName>
        <fullName evidence="2">Fic family protein</fullName>
    </submittedName>
</protein>
<accession>A0ABV5LRB1</accession>
<name>A0ABV5LRB1_9ACTN</name>
<dbReference type="SUPFAM" id="SSF140931">
    <property type="entry name" value="Fic-like"/>
    <property type="match status" value="1"/>
</dbReference>
<dbReference type="PANTHER" id="PTHR13504:SF38">
    <property type="entry name" value="FIDO DOMAIN-CONTAINING PROTEIN"/>
    <property type="match status" value="1"/>
</dbReference>
<dbReference type="InterPro" id="IPR003812">
    <property type="entry name" value="Fido"/>
</dbReference>
<dbReference type="SUPFAM" id="SSF46785">
    <property type="entry name" value="Winged helix' DNA-binding domain"/>
    <property type="match status" value="1"/>
</dbReference>
<proteinExistence type="predicted"/>
<gene>
    <name evidence="2" type="ORF">ACFFVI_06360</name>
</gene>
<dbReference type="PANTHER" id="PTHR13504">
    <property type="entry name" value="FIDO DOMAIN-CONTAINING PROTEIN DDB_G0283145"/>
    <property type="match status" value="1"/>
</dbReference>
<evidence type="ECO:0000313" key="3">
    <source>
        <dbReference type="Proteomes" id="UP001589748"/>
    </source>
</evidence>
<dbReference type="RefSeq" id="WP_380138113.1">
    <property type="nucleotide sequence ID" value="NZ_JBHLUI010000009.1"/>
</dbReference>
<dbReference type="Gene3D" id="1.10.3290.10">
    <property type="entry name" value="Fido-like domain"/>
    <property type="match status" value="1"/>
</dbReference>
<organism evidence="2 3">
    <name type="scientific">Kineococcus gynurae</name>
    <dbReference type="NCBI Taxonomy" id="452979"/>
    <lineage>
        <taxon>Bacteria</taxon>
        <taxon>Bacillati</taxon>
        <taxon>Actinomycetota</taxon>
        <taxon>Actinomycetes</taxon>
        <taxon>Kineosporiales</taxon>
        <taxon>Kineosporiaceae</taxon>
        <taxon>Kineococcus</taxon>
    </lineage>
</organism>
<evidence type="ECO:0000313" key="2">
    <source>
        <dbReference type="EMBL" id="MFB9376586.1"/>
    </source>
</evidence>
<dbReference type="Pfam" id="PF02661">
    <property type="entry name" value="Fic"/>
    <property type="match status" value="1"/>
</dbReference>
<keyword evidence="3" id="KW-1185">Reference proteome</keyword>
<comment type="caution">
    <text evidence="2">The sequence shown here is derived from an EMBL/GenBank/DDBJ whole genome shotgun (WGS) entry which is preliminary data.</text>
</comment>
<dbReference type="Proteomes" id="UP001589748">
    <property type="component" value="Unassembled WGS sequence"/>
</dbReference>
<dbReference type="InterPro" id="IPR036390">
    <property type="entry name" value="WH_DNA-bd_sf"/>
</dbReference>
<dbReference type="InterPro" id="IPR036597">
    <property type="entry name" value="Fido-like_dom_sf"/>
</dbReference>
<feature type="domain" description="Fido" evidence="1">
    <location>
        <begin position="141"/>
        <end position="289"/>
    </location>
</feature>
<evidence type="ECO:0000259" key="1">
    <source>
        <dbReference type="PROSITE" id="PS51459"/>
    </source>
</evidence>